<name>A0A0J8VIR7_9ENTR</name>
<dbReference type="EMBL" id="LFEJ01000023">
    <property type="protein sequence ID" value="KMV33368.1"/>
    <property type="molecule type" value="Genomic_DNA"/>
</dbReference>
<dbReference type="PATRIC" id="fig|1656095.3.peg.1520"/>
<dbReference type="STRING" id="1121863.GCA_000621185_01359"/>
<dbReference type="OrthoDB" id="6413077at2"/>
<gene>
    <name evidence="1" type="ORF">ACH50_17075</name>
</gene>
<organism evidence="1 2">
    <name type="scientific">Franconibacter pulveris</name>
    <dbReference type="NCBI Taxonomy" id="435910"/>
    <lineage>
        <taxon>Bacteria</taxon>
        <taxon>Pseudomonadati</taxon>
        <taxon>Pseudomonadota</taxon>
        <taxon>Gammaproteobacteria</taxon>
        <taxon>Enterobacterales</taxon>
        <taxon>Enterobacteriaceae</taxon>
        <taxon>Franconibacter</taxon>
    </lineage>
</organism>
<proteinExistence type="predicted"/>
<protein>
    <submittedName>
        <fullName evidence="1">Uncharacterized protein</fullName>
    </submittedName>
</protein>
<evidence type="ECO:0000313" key="2">
    <source>
        <dbReference type="Proteomes" id="UP000037315"/>
    </source>
</evidence>
<keyword evidence="2" id="KW-1185">Reference proteome</keyword>
<comment type="caution">
    <text evidence="1">The sequence shown here is derived from an EMBL/GenBank/DDBJ whole genome shotgun (WGS) entry which is preliminary data.</text>
</comment>
<sequence>MSRSRADVIIDRIHNALSGDPLYATNLLYQSLESASFGMVKVVVFFFQVADNDLSADMSAREVLARLHDEGIFVAFHKTRRREGERLLTVSQALNTENFNYTYGNLQGFTRLWLIKTTEAERALRDMKAQQKNVVFRH</sequence>
<evidence type="ECO:0000313" key="1">
    <source>
        <dbReference type="EMBL" id="KMV33368.1"/>
    </source>
</evidence>
<dbReference type="AlphaFoldDB" id="A0A0J8VIR7"/>
<reference evidence="1 2" key="1">
    <citation type="submission" date="2015-06" db="EMBL/GenBank/DDBJ databases">
        <title>Genome sequencing of Cronobacter sp. strain DJ34 isolated from petroleum contaminated sludge of Duliajan Oil Fields, Assam, India.</title>
        <authorList>
            <person name="Pal S."/>
            <person name="Banerjee T.D."/>
            <person name="Roy A."/>
            <person name="Sar P."/>
            <person name="Kazy S.K."/>
        </authorList>
    </citation>
    <scope>NUCLEOTIDE SEQUENCE [LARGE SCALE GENOMIC DNA]</scope>
    <source>
        <strain evidence="1 2">DJ34</strain>
    </source>
</reference>
<dbReference type="RefSeq" id="WP_024555651.1">
    <property type="nucleotide sequence ID" value="NZ_LFEJ01000023.1"/>
</dbReference>
<dbReference type="Proteomes" id="UP000037315">
    <property type="component" value="Unassembled WGS sequence"/>
</dbReference>
<accession>A0A0J8VIR7</accession>